<organism evidence="2 3">
    <name type="scientific">Caulobacter radicis</name>
    <dbReference type="NCBI Taxonomy" id="2172650"/>
    <lineage>
        <taxon>Bacteria</taxon>
        <taxon>Pseudomonadati</taxon>
        <taxon>Pseudomonadota</taxon>
        <taxon>Alphaproteobacteria</taxon>
        <taxon>Caulobacterales</taxon>
        <taxon>Caulobacteraceae</taxon>
        <taxon>Caulobacter</taxon>
    </lineage>
</organism>
<protein>
    <recommendedName>
        <fullName evidence="4">Right handed beta helix domain-containing protein</fullName>
    </recommendedName>
</protein>
<dbReference type="EMBL" id="QDKP01000058">
    <property type="protein sequence ID" value="PVM74062.1"/>
    <property type="molecule type" value="Genomic_DNA"/>
</dbReference>
<dbReference type="Proteomes" id="UP000244913">
    <property type="component" value="Unassembled WGS sequence"/>
</dbReference>
<name>A0A2T9J1V4_9CAUL</name>
<proteinExistence type="predicted"/>
<dbReference type="RefSeq" id="WP_116569497.1">
    <property type="nucleotide sequence ID" value="NZ_QDKP01000058.1"/>
</dbReference>
<evidence type="ECO:0000313" key="2">
    <source>
        <dbReference type="EMBL" id="PVM74062.1"/>
    </source>
</evidence>
<dbReference type="Gene3D" id="2.160.20.10">
    <property type="entry name" value="Single-stranded right-handed beta-helix, Pectin lyase-like"/>
    <property type="match status" value="1"/>
</dbReference>
<reference evidence="2 3" key="1">
    <citation type="submission" date="2018-04" db="EMBL/GenBank/DDBJ databases">
        <title>The genome sequence of Caulobacter sp. 736.</title>
        <authorList>
            <person name="Gao J."/>
            <person name="Sun J."/>
        </authorList>
    </citation>
    <scope>NUCLEOTIDE SEQUENCE [LARGE SCALE GENOMIC DNA]</scope>
    <source>
        <strain evidence="2 3">736</strain>
    </source>
</reference>
<sequence length="310" mass="30462">MKSLLKFVVMAVAIGAMPQLAAAQATRTWVSGVGDDANPCSRTAPCKTFAGAISKTAAGGQINVLDPGGYGSVTITKAIAIIAPEGTAGITNTGTSGIIVNAGANDAVYIRGIEIMGSKTGTYGVRFLAGGSLTLDSVIVRAQGGPGVFFAPSSGVAKLAIDNSTISDNVGIGVHVAPTGSATAVASISNSFMNNNQAGVRSDASASSGNAVVSVGRSEMSNNVVAGAAAFDTAGGGSSILAVNQSIMSNNNFGAASNGSAQALITVAGSTVVGNTTGFHEVSGGQIFSNSNSLLNNNGSDGTWTVLPPK</sequence>
<feature type="signal peptide" evidence="1">
    <location>
        <begin position="1"/>
        <end position="21"/>
    </location>
</feature>
<feature type="chain" id="PRO_5015748964" description="Right handed beta helix domain-containing protein" evidence="1">
    <location>
        <begin position="22"/>
        <end position="310"/>
    </location>
</feature>
<dbReference type="SUPFAM" id="SSF51126">
    <property type="entry name" value="Pectin lyase-like"/>
    <property type="match status" value="1"/>
</dbReference>
<comment type="caution">
    <text evidence="2">The sequence shown here is derived from an EMBL/GenBank/DDBJ whole genome shotgun (WGS) entry which is preliminary data.</text>
</comment>
<keyword evidence="3" id="KW-1185">Reference proteome</keyword>
<accession>A0A2T9J1V4</accession>
<keyword evidence="1" id="KW-0732">Signal</keyword>
<evidence type="ECO:0000313" key="3">
    <source>
        <dbReference type="Proteomes" id="UP000244913"/>
    </source>
</evidence>
<evidence type="ECO:0000256" key="1">
    <source>
        <dbReference type="SAM" id="SignalP"/>
    </source>
</evidence>
<dbReference type="InterPro" id="IPR012334">
    <property type="entry name" value="Pectin_lyas_fold"/>
</dbReference>
<gene>
    <name evidence="2" type="ORF">DDF65_20900</name>
</gene>
<dbReference type="AlphaFoldDB" id="A0A2T9J1V4"/>
<dbReference type="InterPro" id="IPR011050">
    <property type="entry name" value="Pectin_lyase_fold/virulence"/>
</dbReference>
<evidence type="ECO:0008006" key="4">
    <source>
        <dbReference type="Google" id="ProtNLM"/>
    </source>
</evidence>